<dbReference type="InParanoid" id="A0A165MFX3"/>
<dbReference type="PROSITE" id="PS51257">
    <property type="entry name" value="PROKAR_LIPOPROTEIN"/>
    <property type="match status" value="1"/>
</dbReference>
<evidence type="ECO:0000313" key="3">
    <source>
        <dbReference type="EMBL" id="KZV99207.1"/>
    </source>
</evidence>
<keyword evidence="1" id="KW-0812">Transmembrane</keyword>
<keyword evidence="1" id="KW-0472">Membrane</keyword>
<keyword evidence="1" id="KW-1133">Transmembrane helix</keyword>
<name>A0A165MFX3_EXIGL</name>
<feature type="chain" id="PRO_5007862528" description="Ubiquitin 3 binding protein But2 C-terminal domain-containing protein" evidence="2">
    <location>
        <begin position="22"/>
        <end position="196"/>
    </location>
</feature>
<dbReference type="Proteomes" id="UP000077266">
    <property type="component" value="Unassembled WGS sequence"/>
</dbReference>
<dbReference type="EMBL" id="KV425911">
    <property type="protein sequence ID" value="KZV99207.1"/>
    <property type="molecule type" value="Genomic_DNA"/>
</dbReference>
<reference evidence="3 4" key="1">
    <citation type="journal article" date="2016" name="Mol. Biol. Evol.">
        <title>Comparative Genomics of Early-Diverging Mushroom-Forming Fungi Provides Insights into the Origins of Lignocellulose Decay Capabilities.</title>
        <authorList>
            <person name="Nagy L.G."/>
            <person name="Riley R."/>
            <person name="Tritt A."/>
            <person name="Adam C."/>
            <person name="Daum C."/>
            <person name="Floudas D."/>
            <person name="Sun H."/>
            <person name="Yadav J.S."/>
            <person name="Pangilinan J."/>
            <person name="Larsson K.H."/>
            <person name="Matsuura K."/>
            <person name="Barry K."/>
            <person name="Labutti K."/>
            <person name="Kuo R."/>
            <person name="Ohm R.A."/>
            <person name="Bhattacharya S.S."/>
            <person name="Shirouzu T."/>
            <person name="Yoshinaga Y."/>
            <person name="Martin F.M."/>
            <person name="Grigoriev I.V."/>
            <person name="Hibbett D.S."/>
        </authorList>
    </citation>
    <scope>NUCLEOTIDE SEQUENCE [LARGE SCALE GENOMIC DNA]</scope>
    <source>
        <strain evidence="3 4">HHB12029</strain>
    </source>
</reference>
<evidence type="ECO:0008006" key="5">
    <source>
        <dbReference type="Google" id="ProtNLM"/>
    </source>
</evidence>
<gene>
    <name evidence="3" type="ORF">EXIGLDRAFT_725841</name>
</gene>
<dbReference type="AlphaFoldDB" id="A0A165MFX3"/>
<sequence length="196" mass="20357">MFSRVLATVALLATLCACSDQAQFVAIDAKDVHTTGSPKTIDLPKGVFCEPDLLNVPPPLNFTITKALALTKGTNVTLPSFKGTGVYPILISTNNKVVTDCAQESGHLVVDPGSGLGVFNFHNPSGGDDLSTCGSPGGPARLDGVKDHSAEIFTDCNLYFAGFYITSDSKNSATTVRFSTGVALSSLAVALLVFVA</sequence>
<feature type="transmembrane region" description="Helical" evidence="1">
    <location>
        <begin position="176"/>
        <end position="195"/>
    </location>
</feature>
<evidence type="ECO:0000313" key="4">
    <source>
        <dbReference type="Proteomes" id="UP000077266"/>
    </source>
</evidence>
<evidence type="ECO:0000256" key="1">
    <source>
        <dbReference type="SAM" id="Phobius"/>
    </source>
</evidence>
<evidence type="ECO:0000256" key="2">
    <source>
        <dbReference type="SAM" id="SignalP"/>
    </source>
</evidence>
<keyword evidence="4" id="KW-1185">Reference proteome</keyword>
<proteinExistence type="predicted"/>
<organism evidence="3 4">
    <name type="scientific">Exidia glandulosa HHB12029</name>
    <dbReference type="NCBI Taxonomy" id="1314781"/>
    <lineage>
        <taxon>Eukaryota</taxon>
        <taxon>Fungi</taxon>
        <taxon>Dikarya</taxon>
        <taxon>Basidiomycota</taxon>
        <taxon>Agaricomycotina</taxon>
        <taxon>Agaricomycetes</taxon>
        <taxon>Auriculariales</taxon>
        <taxon>Exidiaceae</taxon>
        <taxon>Exidia</taxon>
    </lineage>
</organism>
<feature type="signal peptide" evidence="2">
    <location>
        <begin position="1"/>
        <end position="21"/>
    </location>
</feature>
<protein>
    <recommendedName>
        <fullName evidence="5">Ubiquitin 3 binding protein But2 C-terminal domain-containing protein</fullName>
    </recommendedName>
</protein>
<accession>A0A165MFX3</accession>
<keyword evidence="2" id="KW-0732">Signal</keyword>